<dbReference type="EMBL" id="CAJZBQ010000028">
    <property type="protein sequence ID" value="CAG9321411.1"/>
    <property type="molecule type" value="Genomic_DNA"/>
</dbReference>
<feature type="coiled-coil region" evidence="1">
    <location>
        <begin position="258"/>
        <end position="285"/>
    </location>
</feature>
<sequence length="505" mass="59342">MLSSDISPELKCSLSLLSILEEMLFSMPLKIQLVQKYERMREIAFSKLNLQSDTTHIWKLQQQAHSNAESKNKEKTEEKNNENIFIERLKQSHIITKNYAALVTRLVLLLEAHYSNISDLLENSKEKRPNLMISENEIQGFPRFQVNAEIISKCSEIEFSESTYLEKIQKLFDAEEDNLKDVNEQISRIIQENKTASKRCHEQILNEISQKEMVYKELDLTKKRMQDIDTEYKIKIEELKLAWERSEIETKNSYFSEINELKTKLSIQNEENSKLTQELGEIKNRISLETSEIHKLYENKLEDLNNSILHQTSFHKQKIQELELSFHGRESQLLNQLDKLQTEDSSVLRNLRENIERLQVKVQELRDVLKAVCDRTSPIFDKFAGKEDIAEDFARRKEEISDFAENDSWEHYSELLTELEFIGYAFSKLSTDNDWLIDRLDECSKENEDLRQIPHHLPETRSSTFEEVLSSLSANKLILRDFQEARSKLMNHFTDSKIHNLSGIS</sequence>
<feature type="coiled-coil region" evidence="1">
    <location>
        <begin position="348"/>
        <end position="375"/>
    </location>
</feature>
<reference evidence="2" key="1">
    <citation type="submission" date="2021-09" db="EMBL/GenBank/DDBJ databases">
        <authorList>
            <consortium name="AG Swart"/>
            <person name="Singh M."/>
            <person name="Singh A."/>
            <person name="Seah K."/>
            <person name="Emmerich C."/>
        </authorList>
    </citation>
    <scope>NUCLEOTIDE SEQUENCE</scope>
    <source>
        <strain evidence="2">ATCC30299</strain>
    </source>
</reference>
<organism evidence="2 3">
    <name type="scientific">Blepharisma stoltei</name>
    <dbReference type="NCBI Taxonomy" id="1481888"/>
    <lineage>
        <taxon>Eukaryota</taxon>
        <taxon>Sar</taxon>
        <taxon>Alveolata</taxon>
        <taxon>Ciliophora</taxon>
        <taxon>Postciliodesmatophora</taxon>
        <taxon>Heterotrichea</taxon>
        <taxon>Heterotrichida</taxon>
        <taxon>Blepharismidae</taxon>
        <taxon>Blepharisma</taxon>
    </lineage>
</organism>
<evidence type="ECO:0000313" key="3">
    <source>
        <dbReference type="Proteomes" id="UP001162131"/>
    </source>
</evidence>
<dbReference type="Proteomes" id="UP001162131">
    <property type="component" value="Unassembled WGS sequence"/>
</dbReference>
<comment type="caution">
    <text evidence="2">The sequence shown here is derived from an EMBL/GenBank/DDBJ whole genome shotgun (WGS) entry which is preliminary data.</text>
</comment>
<gene>
    <name evidence="2" type="ORF">BSTOLATCC_MIC28693</name>
</gene>
<evidence type="ECO:0000256" key="1">
    <source>
        <dbReference type="SAM" id="Coils"/>
    </source>
</evidence>
<accession>A0AAU9J591</accession>
<protein>
    <submittedName>
        <fullName evidence="2">Uncharacterized protein</fullName>
    </submittedName>
</protein>
<feature type="coiled-coil region" evidence="1">
    <location>
        <begin position="165"/>
        <end position="199"/>
    </location>
</feature>
<keyword evidence="3" id="KW-1185">Reference proteome</keyword>
<keyword evidence="1" id="KW-0175">Coiled coil</keyword>
<dbReference type="AlphaFoldDB" id="A0AAU9J591"/>
<proteinExistence type="predicted"/>
<evidence type="ECO:0000313" key="2">
    <source>
        <dbReference type="EMBL" id="CAG9321411.1"/>
    </source>
</evidence>
<name>A0AAU9J591_9CILI</name>